<evidence type="ECO:0000256" key="1">
    <source>
        <dbReference type="SAM" id="MobiDB-lite"/>
    </source>
</evidence>
<dbReference type="Pfam" id="PF20120">
    <property type="entry name" value="DUF6510"/>
    <property type="match status" value="1"/>
</dbReference>
<feature type="region of interest" description="Disordered" evidence="1">
    <location>
        <begin position="1"/>
        <end position="22"/>
    </location>
</feature>
<sequence>MPTFSAGFTGRNNRGDNRADLPPGQYETHDCPVLSAGPTQHVPLTYLDGNAAAGPLSELFDFDITMAVGRCVGCGSSMLMARCRMYVGPGLVLRCASCDHVLIRLVVVGDSSWLDMTGLACLHIDRSTT</sequence>
<dbReference type="EMBL" id="CP158165">
    <property type="protein sequence ID" value="XBV23596.1"/>
    <property type="molecule type" value="Genomic_DNA"/>
</dbReference>
<reference evidence="2" key="1">
    <citation type="submission" date="2024-06" db="EMBL/GenBank/DDBJ databases">
        <title>Kribbella sp. strain HUAS MG21 genome sequences.</title>
        <authorList>
            <person name="Mo P."/>
        </authorList>
    </citation>
    <scope>NUCLEOTIDE SEQUENCE</scope>
    <source>
        <strain evidence="2">HUAS MG21</strain>
    </source>
</reference>
<dbReference type="AlphaFoldDB" id="A0AAU7TAA0"/>
<dbReference type="RefSeq" id="WP_350276427.1">
    <property type="nucleotide sequence ID" value="NZ_CP158165.1"/>
</dbReference>
<organism evidence="2">
    <name type="scientific">Kribbella sp. HUAS MG21</name>
    <dbReference type="NCBI Taxonomy" id="3160966"/>
    <lineage>
        <taxon>Bacteria</taxon>
        <taxon>Bacillati</taxon>
        <taxon>Actinomycetota</taxon>
        <taxon>Actinomycetes</taxon>
        <taxon>Propionibacteriales</taxon>
        <taxon>Kribbellaceae</taxon>
        <taxon>Kribbella</taxon>
    </lineage>
</organism>
<proteinExistence type="predicted"/>
<evidence type="ECO:0000313" key="2">
    <source>
        <dbReference type="EMBL" id="XBV23596.1"/>
    </source>
</evidence>
<gene>
    <name evidence="2" type="ORF">ABN611_34130</name>
</gene>
<dbReference type="InterPro" id="IPR045423">
    <property type="entry name" value="DUF6510"/>
</dbReference>
<accession>A0AAU7TAA0</accession>
<protein>
    <submittedName>
        <fullName evidence="2">DUF6510 family protein</fullName>
    </submittedName>
</protein>
<name>A0AAU7TAA0_9ACTN</name>